<reference evidence="2 3" key="1">
    <citation type="submission" date="2024-10" db="EMBL/GenBank/DDBJ databases">
        <title>The Natural Products Discovery Center: Release of the First 8490 Sequenced Strains for Exploring Actinobacteria Biosynthetic Diversity.</title>
        <authorList>
            <person name="Kalkreuter E."/>
            <person name="Kautsar S.A."/>
            <person name="Yang D."/>
            <person name="Bader C.D."/>
            <person name="Teijaro C.N."/>
            <person name="Fluegel L."/>
            <person name="Davis C.M."/>
            <person name="Simpson J.R."/>
            <person name="Lauterbach L."/>
            <person name="Steele A.D."/>
            <person name="Gui C."/>
            <person name="Meng S."/>
            <person name="Li G."/>
            <person name="Viehrig K."/>
            <person name="Ye F."/>
            <person name="Su P."/>
            <person name="Kiefer A.F."/>
            <person name="Nichols A."/>
            <person name="Cepeda A.J."/>
            <person name="Yan W."/>
            <person name="Fan B."/>
            <person name="Jiang Y."/>
            <person name="Adhikari A."/>
            <person name="Zheng C.-J."/>
            <person name="Schuster L."/>
            <person name="Cowan T.M."/>
            <person name="Smanski M.J."/>
            <person name="Chevrette M.G."/>
            <person name="De Carvalho L.P.S."/>
            <person name="Shen B."/>
        </authorList>
    </citation>
    <scope>NUCLEOTIDE SEQUENCE [LARGE SCALE GENOMIC DNA]</scope>
    <source>
        <strain evidence="2 3">NPDC049639</strain>
    </source>
</reference>
<dbReference type="Pfam" id="PF13485">
    <property type="entry name" value="Peptidase_MA_2"/>
    <property type="match status" value="1"/>
</dbReference>
<organism evidence="2 3">
    <name type="scientific">Spongisporangium articulatum</name>
    <dbReference type="NCBI Taxonomy" id="3362603"/>
    <lineage>
        <taxon>Bacteria</taxon>
        <taxon>Bacillati</taxon>
        <taxon>Actinomycetota</taxon>
        <taxon>Actinomycetes</taxon>
        <taxon>Kineosporiales</taxon>
        <taxon>Kineosporiaceae</taxon>
        <taxon>Spongisporangium</taxon>
    </lineage>
</organism>
<gene>
    <name evidence="2" type="ORF">ACIB24_20670</name>
</gene>
<proteinExistence type="predicted"/>
<accession>A0ABW8ASY8</accession>
<evidence type="ECO:0000259" key="1">
    <source>
        <dbReference type="Pfam" id="PF13485"/>
    </source>
</evidence>
<dbReference type="Proteomes" id="UP001612915">
    <property type="component" value="Unassembled WGS sequence"/>
</dbReference>
<feature type="domain" description="Peptidase MA-like" evidence="1">
    <location>
        <begin position="256"/>
        <end position="417"/>
    </location>
</feature>
<evidence type="ECO:0000313" key="2">
    <source>
        <dbReference type="EMBL" id="MFI7589486.1"/>
    </source>
</evidence>
<sequence length="424" mass="44231">MPGREVVRRVLAVAGMLALGFLTVVGVVHGQPVAAPVTTPPTSAGAPREALDVAAVDALLATRARAVSDDDRAAWAGTVAPVAQPLQGQVFDRLRVLRPVRWTYTRVGEPVRAGATRMRVDVRLTYELADGGPTVTRPQTWVLQLDGGPKVLSTASTATPDLWDLTPVVRRTANARTDTGDARCTVVAAASRRPVATQLVDLCPDVLDTVQKAVRAPGADRAPVTLVVPQDVGQLATLLGRTDPAGLDRTAAITVGVAHQPAEAVLINPEAFGQLRAVGRRVVLTHELVHVATRAVEAGGTATVPTWLDEGTADEIAYAATDLDAETIAGPVLDQARAGRYPTRLPTSAAFDATGAAPDLAYAQAWSAADTIEADKGVAGLLKVHRLVAGGTSLDAALQQVLGTGTAGFVSMWQQHLGRLVQNP</sequence>
<keyword evidence="3" id="KW-1185">Reference proteome</keyword>
<name>A0ABW8ASY8_9ACTN</name>
<dbReference type="InterPro" id="IPR039568">
    <property type="entry name" value="Peptidase_MA-like_dom"/>
</dbReference>
<dbReference type="EMBL" id="JBITLV010000007">
    <property type="protein sequence ID" value="MFI7589486.1"/>
    <property type="molecule type" value="Genomic_DNA"/>
</dbReference>
<evidence type="ECO:0000313" key="3">
    <source>
        <dbReference type="Proteomes" id="UP001612915"/>
    </source>
</evidence>
<comment type="caution">
    <text evidence="2">The sequence shown here is derived from an EMBL/GenBank/DDBJ whole genome shotgun (WGS) entry which is preliminary data.</text>
</comment>
<protein>
    <submittedName>
        <fullName evidence="2">Peptidase MA family metallohydrolase</fullName>
    </submittedName>
</protein>
<dbReference type="RefSeq" id="WP_398284073.1">
    <property type="nucleotide sequence ID" value="NZ_JBITLV010000007.1"/>
</dbReference>